<evidence type="ECO:0000313" key="1">
    <source>
        <dbReference type="EMBL" id="EMD85429.1"/>
    </source>
</evidence>
<reference evidence="1 2" key="1">
    <citation type="journal article" date="2012" name="PLoS Pathog.">
        <title>Diverse lifestyles and strategies of plant pathogenesis encoded in the genomes of eighteen Dothideomycetes fungi.</title>
        <authorList>
            <person name="Ohm R.A."/>
            <person name="Feau N."/>
            <person name="Henrissat B."/>
            <person name="Schoch C.L."/>
            <person name="Horwitz B.A."/>
            <person name="Barry K.W."/>
            <person name="Condon B.J."/>
            <person name="Copeland A.C."/>
            <person name="Dhillon B."/>
            <person name="Glaser F."/>
            <person name="Hesse C.N."/>
            <person name="Kosti I."/>
            <person name="LaButti K."/>
            <person name="Lindquist E.A."/>
            <person name="Lucas S."/>
            <person name="Salamov A.A."/>
            <person name="Bradshaw R.E."/>
            <person name="Ciuffetti L."/>
            <person name="Hamelin R.C."/>
            <person name="Kema G.H.J."/>
            <person name="Lawrence C."/>
            <person name="Scott J.A."/>
            <person name="Spatafora J.W."/>
            <person name="Turgeon B.G."/>
            <person name="de Wit P.J.G.M."/>
            <person name="Zhong S."/>
            <person name="Goodwin S.B."/>
            <person name="Grigoriev I.V."/>
        </authorList>
    </citation>
    <scope>NUCLEOTIDE SEQUENCE [LARGE SCALE GENOMIC DNA]</scope>
    <source>
        <strain evidence="2">C5 / ATCC 48332 / race O</strain>
    </source>
</reference>
<sequence length="54" mass="6176">MYVIRIIRSSTKLGTKYQYTIKSPHSRRTPKQTRSATTTGIAKTSVFVRERGNC</sequence>
<organism evidence="1 2">
    <name type="scientific">Cochliobolus heterostrophus (strain C5 / ATCC 48332 / race O)</name>
    <name type="common">Southern corn leaf blight fungus</name>
    <name type="synonym">Bipolaris maydis</name>
    <dbReference type="NCBI Taxonomy" id="701091"/>
    <lineage>
        <taxon>Eukaryota</taxon>
        <taxon>Fungi</taxon>
        <taxon>Dikarya</taxon>
        <taxon>Ascomycota</taxon>
        <taxon>Pezizomycotina</taxon>
        <taxon>Dothideomycetes</taxon>
        <taxon>Pleosporomycetidae</taxon>
        <taxon>Pleosporales</taxon>
        <taxon>Pleosporineae</taxon>
        <taxon>Pleosporaceae</taxon>
        <taxon>Bipolaris</taxon>
    </lineage>
</organism>
<dbReference type="AlphaFoldDB" id="M2TG02"/>
<reference evidence="2" key="2">
    <citation type="journal article" date="2013" name="PLoS Genet.">
        <title>Comparative genome structure, secondary metabolite, and effector coding capacity across Cochliobolus pathogens.</title>
        <authorList>
            <person name="Condon B.J."/>
            <person name="Leng Y."/>
            <person name="Wu D."/>
            <person name="Bushley K.E."/>
            <person name="Ohm R.A."/>
            <person name="Otillar R."/>
            <person name="Martin J."/>
            <person name="Schackwitz W."/>
            <person name="Grimwood J."/>
            <person name="MohdZainudin N."/>
            <person name="Xue C."/>
            <person name="Wang R."/>
            <person name="Manning V.A."/>
            <person name="Dhillon B."/>
            <person name="Tu Z.J."/>
            <person name="Steffenson B.J."/>
            <person name="Salamov A."/>
            <person name="Sun H."/>
            <person name="Lowry S."/>
            <person name="LaButti K."/>
            <person name="Han J."/>
            <person name="Copeland A."/>
            <person name="Lindquist E."/>
            <person name="Barry K."/>
            <person name="Schmutz J."/>
            <person name="Baker S.E."/>
            <person name="Ciuffetti L.M."/>
            <person name="Grigoriev I.V."/>
            <person name="Zhong S."/>
            <person name="Turgeon B.G."/>
        </authorList>
    </citation>
    <scope>NUCLEOTIDE SEQUENCE [LARGE SCALE GENOMIC DNA]</scope>
    <source>
        <strain evidence="2">C5 / ATCC 48332 / race O</strain>
    </source>
</reference>
<gene>
    <name evidence="1" type="ORF">COCHEDRAFT_1024498</name>
</gene>
<keyword evidence="2" id="KW-1185">Reference proteome</keyword>
<dbReference type="Proteomes" id="UP000016936">
    <property type="component" value="Unassembled WGS sequence"/>
</dbReference>
<proteinExistence type="predicted"/>
<accession>M2TG02</accession>
<protein>
    <submittedName>
        <fullName evidence="1">Uncharacterized protein</fullName>
    </submittedName>
</protein>
<evidence type="ECO:0000313" key="2">
    <source>
        <dbReference type="Proteomes" id="UP000016936"/>
    </source>
</evidence>
<name>M2TG02_COCH5</name>
<dbReference type="HOGENOM" id="CLU_3049994_0_0_1"/>
<dbReference type="EMBL" id="KB445589">
    <property type="protein sequence ID" value="EMD85429.1"/>
    <property type="molecule type" value="Genomic_DNA"/>
</dbReference>
<dbReference type="OrthoDB" id="3675938at2759"/>